<dbReference type="PROSITE" id="PS51996">
    <property type="entry name" value="TR_MART"/>
    <property type="match status" value="1"/>
</dbReference>
<proteinExistence type="inferred from homology"/>
<dbReference type="Pfam" id="PF01129">
    <property type="entry name" value="ART"/>
    <property type="match status" value="1"/>
</dbReference>
<dbReference type="EC" id="2.4.2.31" evidence="6"/>
<comment type="catalytic activity">
    <reaction evidence="5 6">
        <text>L-arginyl-[protein] + NAD(+) = N(omega)-(ADP-D-ribosyl)-L-arginyl-[protein] + nicotinamide + H(+)</text>
        <dbReference type="Rhea" id="RHEA:19149"/>
        <dbReference type="Rhea" id="RHEA-COMP:10532"/>
        <dbReference type="Rhea" id="RHEA-COMP:15087"/>
        <dbReference type="ChEBI" id="CHEBI:15378"/>
        <dbReference type="ChEBI" id="CHEBI:17154"/>
        <dbReference type="ChEBI" id="CHEBI:29965"/>
        <dbReference type="ChEBI" id="CHEBI:57540"/>
        <dbReference type="ChEBI" id="CHEBI:142554"/>
        <dbReference type="EC" id="2.4.2.31"/>
    </reaction>
</comment>
<evidence type="ECO:0000256" key="3">
    <source>
        <dbReference type="ARBA" id="ARBA00022679"/>
    </source>
</evidence>
<dbReference type="Proteomes" id="UP000663845">
    <property type="component" value="Unassembled WGS sequence"/>
</dbReference>
<reference evidence="7" key="1">
    <citation type="submission" date="2021-02" db="EMBL/GenBank/DDBJ databases">
        <authorList>
            <person name="Nowell W R."/>
        </authorList>
    </citation>
    <scope>NUCLEOTIDE SEQUENCE</scope>
</reference>
<evidence type="ECO:0000256" key="4">
    <source>
        <dbReference type="ARBA" id="ARBA00022695"/>
    </source>
</evidence>
<keyword evidence="3 6" id="KW-0808">Transferase</keyword>
<dbReference type="EMBL" id="CAJNOG010000048">
    <property type="protein sequence ID" value="CAF0841273.1"/>
    <property type="molecule type" value="Genomic_DNA"/>
</dbReference>
<comment type="similarity">
    <text evidence="1 6">Belongs to the Arg-specific ADP-ribosyltransferase family.</text>
</comment>
<dbReference type="Gene3D" id="3.90.176.10">
    <property type="entry name" value="Toxin ADP-ribosyltransferase, Chain A, domain 1"/>
    <property type="match status" value="1"/>
</dbReference>
<dbReference type="InterPro" id="IPR000768">
    <property type="entry name" value="ART"/>
</dbReference>
<evidence type="ECO:0000313" key="8">
    <source>
        <dbReference type="EMBL" id="CAF4027662.1"/>
    </source>
</evidence>
<keyword evidence="4" id="KW-0548">Nucleotidyltransferase</keyword>
<dbReference type="GO" id="GO:0106274">
    <property type="term" value="F:NAD+-protein-arginine ADP-ribosyltransferase activity"/>
    <property type="evidence" value="ECO:0007669"/>
    <property type="project" value="UniProtKB-EC"/>
</dbReference>
<gene>
    <name evidence="7" type="ORF">JYZ213_LOCUS7375</name>
    <name evidence="8" type="ORF">OXD698_LOCUS31101</name>
</gene>
<organism evidence="7 9">
    <name type="scientific">Adineta steineri</name>
    <dbReference type="NCBI Taxonomy" id="433720"/>
    <lineage>
        <taxon>Eukaryota</taxon>
        <taxon>Metazoa</taxon>
        <taxon>Spiralia</taxon>
        <taxon>Gnathifera</taxon>
        <taxon>Rotifera</taxon>
        <taxon>Eurotatoria</taxon>
        <taxon>Bdelloidea</taxon>
        <taxon>Adinetida</taxon>
        <taxon>Adinetidae</taxon>
        <taxon>Adineta</taxon>
    </lineage>
</organism>
<evidence type="ECO:0000256" key="5">
    <source>
        <dbReference type="ARBA" id="ARBA00047597"/>
    </source>
</evidence>
<accession>A0A813V7V9</accession>
<evidence type="ECO:0000256" key="1">
    <source>
        <dbReference type="ARBA" id="ARBA00009558"/>
    </source>
</evidence>
<sequence length="371" mass="43697">MNCLRKRLFLSDDLKSIYDTQLFKSTPITIIWFDENIDEDLNDQLQNIHDHIFITTDRPTFLDYIQTMVNEAIVVLSGAISQTVLPIIHDNKQINSIYIFCIQDSKYKYLCDIYSKIDSIHTEYNLLFESLEKNIKLIMKQQISLNLFDQSGQSTQDLTRESSEFLWYQLLREYIMKMVQTNDTKKVMLEKFRLYYRTNKTYLSKVDEFEQTYITNDAIKWYTKGTFLFKIVNKALRAQDIEALLAVRYYVVDLCKCLKEECENFRDYSEDVIQVYRGQTLSDLELDRLKNSIGQLISTNGFLSTTRSLDIASLFATNTIFMINIKTQLEGVVFADVRSHRETPHEEEILFDLATIFKILEVEYDDSNKSI</sequence>
<dbReference type="EMBL" id="CAJOAZ010003782">
    <property type="protein sequence ID" value="CAF4027662.1"/>
    <property type="molecule type" value="Genomic_DNA"/>
</dbReference>
<dbReference type="SUPFAM" id="SSF56399">
    <property type="entry name" value="ADP-ribosylation"/>
    <property type="match status" value="1"/>
</dbReference>
<keyword evidence="2 6" id="KW-0328">Glycosyltransferase</keyword>
<dbReference type="AlphaFoldDB" id="A0A813V7V9"/>
<keyword evidence="6" id="KW-0521">NADP</keyword>
<evidence type="ECO:0000313" key="9">
    <source>
        <dbReference type="Proteomes" id="UP000663845"/>
    </source>
</evidence>
<evidence type="ECO:0000256" key="2">
    <source>
        <dbReference type="ARBA" id="ARBA00022676"/>
    </source>
</evidence>
<evidence type="ECO:0000313" key="7">
    <source>
        <dbReference type="EMBL" id="CAF0841273.1"/>
    </source>
</evidence>
<dbReference type="GO" id="GO:0016779">
    <property type="term" value="F:nucleotidyltransferase activity"/>
    <property type="evidence" value="ECO:0007669"/>
    <property type="project" value="UniProtKB-KW"/>
</dbReference>
<evidence type="ECO:0000256" key="6">
    <source>
        <dbReference type="RuleBase" id="RU361228"/>
    </source>
</evidence>
<comment type="caution">
    <text evidence="7">The sequence shown here is derived from an EMBL/GenBank/DDBJ whole genome shotgun (WGS) entry which is preliminary data.</text>
</comment>
<keyword evidence="6" id="KW-0520">NAD</keyword>
<protein>
    <recommendedName>
        <fullName evidence="6">NAD(P)(+)--arginine ADP-ribosyltransferase</fullName>
        <ecNumber evidence="6">2.4.2.31</ecNumber>
    </recommendedName>
    <alternativeName>
        <fullName evidence="6">Mono(ADP-ribosyl)transferase</fullName>
    </alternativeName>
</protein>
<dbReference type="Proteomes" id="UP000663844">
    <property type="component" value="Unassembled WGS sequence"/>
</dbReference>
<name>A0A813V7V9_9BILA</name>